<dbReference type="AlphaFoldDB" id="A0A1M5H1H2"/>
<dbReference type="Proteomes" id="UP000184480">
    <property type="component" value="Unassembled WGS sequence"/>
</dbReference>
<dbReference type="STRING" id="1346286.SAMN05444362_11547"/>
<proteinExistence type="predicted"/>
<accession>A0A1M5H1H2</accession>
<organism evidence="1 2">
    <name type="scientific">Dysgonomonas macrotermitis</name>
    <dbReference type="NCBI Taxonomy" id="1346286"/>
    <lineage>
        <taxon>Bacteria</taxon>
        <taxon>Pseudomonadati</taxon>
        <taxon>Bacteroidota</taxon>
        <taxon>Bacteroidia</taxon>
        <taxon>Bacteroidales</taxon>
        <taxon>Dysgonomonadaceae</taxon>
        <taxon>Dysgonomonas</taxon>
    </lineage>
</organism>
<reference evidence="2" key="1">
    <citation type="submission" date="2016-11" db="EMBL/GenBank/DDBJ databases">
        <authorList>
            <person name="Varghese N."/>
            <person name="Submissions S."/>
        </authorList>
    </citation>
    <scope>NUCLEOTIDE SEQUENCE [LARGE SCALE GENOMIC DNA]</scope>
    <source>
        <strain evidence="2">DSM 27370</strain>
    </source>
</reference>
<keyword evidence="2" id="KW-1185">Reference proteome</keyword>
<evidence type="ECO:0000313" key="2">
    <source>
        <dbReference type="Proteomes" id="UP000184480"/>
    </source>
</evidence>
<evidence type="ECO:0000313" key="1">
    <source>
        <dbReference type="EMBL" id="SHG09562.1"/>
    </source>
</evidence>
<gene>
    <name evidence="1" type="ORF">SAMN05444362_11547</name>
</gene>
<sequence>MFSTYKIVYIYPFKIADGTLYAKAGSSVSTLSVY</sequence>
<protein>
    <submittedName>
        <fullName evidence="1">Uncharacterized protein</fullName>
    </submittedName>
</protein>
<name>A0A1M5H1H2_9BACT</name>
<dbReference type="EMBL" id="FQUC01000015">
    <property type="protein sequence ID" value="SHG09562.1"/>
    <property type="molecule type" value="Genomic_DNA"/>
</dbReference>